<protein>
    <submittedName>
        <fullName evidence="1">Uncharacterized protein</fullName>
    </submittedName>
</protein>
<dbReference type="AlphaFoldDB" id="A0A0E9WNA9"/>
<name>A0A0E9WNA9_ANGAN</name>
<reference evidence="1" key="1">
    <citation type="submission" date="2014-11" db="EMBL/GenBank/DDBJ databases">
        <authorList>
            <person name="Amaro Gonzalez C."/>
        </authorList>
    </citation>
    <scope>NUCLEOTIDE SEQUENCE</scope>
</reference>
<dbReference type="EMBL" id="GBXM01017624">
    <property type="protein sequence ID" value="JAH90953.1"/>
    <property type="molecule type" value="Transcribed_RNA"/>
</dbReference>
<accession>A0A0E9WNA9</accession>
<sequence length="72" mass="7998">MQAATRCFVNPLHHPRSIPVCQEFAFLHSYVLRICIAPSLCVKNCIAPSLCVKNLLCCWICSVCTPLRGFGC</sequence>
<evidence type="ECO:0000313" key="1">
    <source>
        <dbReference type="EMBL" id="JAH90953.1"/>
    </source>
</evidence>
<reference evidence="1" key="2">
    <citation type="journal article" date="2015" name="Fish Shellfish Immunol.">
        <title>Early steps in the European eel (Anguilla anguilla)-Vibrio vulnificus interaction in the gills: Role of the RtxA13 toxin.</title>
        <authorList>
            <person name="Callol A."/>
            <person name="Pajuelo D."/>
            <person name="Ebbesson L."/>
            <person name="Teles M."/>
            <person name="MacKenzie S."/>
            <person name="Amaro C."/>
        </authorList>
    </citation>
    <scope>NUCLEOTIDE SEQUENCE</scope>
</reference>
<organism evidence="1">
    <name type="scientific">Anguilla anguilla</name>
    <name type="common">European freshwater eel</name>
    <name type="synonym">Muraena anguilla</name>
    <dbReference type="NCBI Taxonomy" id="7936"/>
    <lineage>
        <taxon>Eukaryota</taxon>
        <taxon>Metazoa</taxon>
        <taxon>Chordata</taxon>
        <taxon>Craniata</taxon>
        <taxon>Vertebrata</taxon>
        <taxon>Euteleostomi</taxon>
        <taxon>Actinopterygii</taxon>
        <taxon>Neopterygii</taxon>
        <taxon>Teleostei</taxon>
        <taxon>Anguilliformes</taxon>
        <taxon>Anguillidae</taxon>
        <taxon>Anguilla</taxon>
    </lineage>
</organism>
<proteinExistence type="predicted"/>